<keyword evidence="1" id="KW-0472">Membrane</keyword>
<feature type="transmembrane region" description="Helical" evidence="1">
    <location>
        <begin position="302"/>
        <end position="322"/>
    </location>
</feature>
<evidence type="ECO:0000256" key="1">
    <source>
        <dbReference type="SAM" id="Phobius"/>
    </source>
</evidence>
<dbReference type="RefSeq" id="WP_221856636.1">
    <property type="nucleotide sequence ID" value="NZ_BAAAYV010000002.1"/>
</dbReference>
<comment type="caution">
    <text evidence="2">The sequence shown here is derived from an EMBL/GenBank/DDBJ whole genome shotgun (WGS) entry which is preliminary data.</text>
</comment>
<feature type="transmembrane region" description="Helical" evidence="1">
    <location>
        <begin position="188"/>
        <end position="215"/>
    </location>
</feature>
<sequence>MAQSTLFVRDVPSVVESETGWVEKYPRKRWQRWLVRVGAALPFAAIAVWYHLASGGDWSGTPNGELAARVGSLDWSGQSLEAIGALYPFLTSLTAALIPGGALGLGLAGSLVAGVLLQLVIKAIKRRAFRVDNAVALFTALAATPLFAYVATTNYEATMGLALFCHGMIDLRRFVSSANTQAGFRAGVLFACSALSDSTGLLAAPAAAAAGVFLFPSRLKSRGANVMVVLFPTVAMLGSLALLGTVFGAGPFALFGSDPGWDPALVSAFVASMQTPSGWAFLAPAAVLLVSGLVLGFRWASLTSVIITALILLAYFLAVTPVGTAGNAYAMQLIVAIAITPAFPRGWRRHVVTATGVLLFAIGWISAFSRTTLISWVEVLTAGGLS</sequence>
<feature type="transmembrane region" description="Helical" evidence="1">
    <location>
        <begin position="351"/>
        <end position="369"/>
    </location>
</feature>
<evidence type="ECO:0000313" key="2">
    <source>
        <dbReference type="EMBL" id="GAA3647675.1"/>
    </source>
</evidence>
<gene>
    <name evidence="2" type="ORF">GCM10022202_03890</name>
</gene>
<feature type="transmembrane region" description="Helical" evidence="1">
    <location>
        <begin position="328"/>
        <end position="344"/>
    </location>
</feature>
<feature type="transmembrane region" description="Helical" evidence="1">
    <location>
        <begin position="33"/>
        <end position="52"/>
    </location>
</feature>
<keyword evidence="1" id="KW-1133">Transmembrane helix</keyword>
<feature type="transmembrane region" description="Helical" evidence="1">
    <location>
        <begin position="133"/>
        <end position="151"/>
    </location>
</feature>
<organism evidence="2 3">
    <name type="scientific">Microbacterium marinilacus</name>
    <dbReference type="NCBI Taxonomy" id="415209"/>
    <lineage>
        <taxon>Bacteria</taxon>
        <taxon>Bacillati</taxon>
        <taxon>Actinomycetota</taxon>
        <taxon>Actinomycetes</taxon>
        <taxon>Micrococcales</taxon>
        <taxon>Microbacteriaceae</taxon>
        <taxon>Microbacterium</taxon>
    </lineage>
</organism>
<protein>
    <recommendedName>
        <fullName evidence="4">Glycosyltransferase RgtA/B/C/D-like domain-containing protein</fullName>
    </recommendedName>
</protein>
<reference evidence="3" key="1">
    <citation type="journal article" date="2019" name="Int. J. Syst. Evol. Microbiol.">
        <title>The Global Catalogue of Microorganisms (GCM) 10K type strain sequencing project: providing services to taxonomists for standard genome sequencing and annotation.</title>
        <authorList>
            <consortium name="The Broad Institute Genomics Platform"/>
            <consortium name="The Broad Institute Genome Sequencing Center for Infectious Disease"/>
            <person name="Wu L."/>
            <person name="Ma J."/>
        </authorList>
    </citation>
    <scope>NUCLEOTIDE SEQUENCE [LARGE SCALE GENOMIC DNA]</scope>
    <source>
        <strain evidence="3">JCM 16546</strain>
    </source>
</reference>
<dbReference type="EMBL" id="BAAAYV010000002">
    <property type="protein sequence ID" value="GAA3647675.1"/>
    <property type="molecule type" value="Genomic_DNA"/>
</dbReference>
<proteinExistence type="predicted"/>
<feature type="transmembrane region" description="Helical" evidence="1">
    <location>
        <begin position="276"/>
        <end position="295"/>
    </location>
</feature>
<feature type="transmembrane region" description="Helical" evidence="1">
    <location>
        <begin position="227"/>
        <end position="256"/>
    </location>
</feature>
<accession>A0ABP7B4E1</accession>
<dbReference type="Proteomes" id="UP001410795">
    <property type="component" value="Unassembled WGS sequence"/>
</dbReference>
<keyword evidence="3" id="KW-1185">Reference proteome</keyword>
<name>A0ABP7B4E1_9MICO</name>
<evidence type="ECO:0000313" key="3">
    <source>
        <dbReference type="Proteomes" id="UP001410795"/>
    </source>
</evidence>
<keyword evidence="1" id="KW-0812">Transmembrane</keyword>
<evidence type="ECO:0008006" key="4">
    <source>
        <dbReference type="Google" id="ProtNLM"/>
    </source>
</evidence>
<feature type="transmembrane region" description="Helical" evidence="1">
    <location>
        <begin position="96"/>
        <end position="121"/>
    </location>
</feature>